<accession>A0ACC1LW83</accession>
<feature type="non-terminal residue" evidence="1">
    <location>
        <position position="1"/>
    </location>
</feature>
<sequence length="356" mass="39008">PIATPPAALRANVHTMLQSDMSPSTIERYTTGQLLVMIGARNPRPPLSLVDDNTPKVSHDLASHDSRFACPQFAQPALPNDAHIAISRRTAPFDYVRPLQVQPSSALRTKSLNVVASRAALPVEESVPETVRASSRVPSAVPRQKLRAEDLILKRGDRLKDAENNVVGVLMPSRPLEGSGFIKQRVAEIQAAQHVHRPLAAQPALFTGASVPEVVGATARAPSAVPRKRLRAEDLVLKRSDRPTAALPTMDIDVDALHAPWPAEAHVPEIVGAMAKAPSAVPRKRLRAKDLVLKRVAQPDIAEDDVEKALPPSRPQYDSSLAWRTLSQLEADEDEEWSYHMQRSSTIFWRDLARAL</sequence>
<keyword evidence="2" id="KW-1185">Reference proteome</keyword>
<dbReference type="EMBL" id="JANBVB010002667">
    <property type="protein sequence ID" value="KAJ2883291.1"/>
    <property type="molecule type" value="Genomic_DNA"/>
</dbReference>
<gene>
    <name evidence="1" type="ORF">IWW38_005561</name>
</gene>
<dbReference type="Proteomes" id="UP001139981">
    <property type="component" value="Unassembled WGS sequence"/>
</dbReference>
<evidence type="ECO:0000313" key="1">
    <source>
        <dbReference type="EMBL" id="KAJ2883291.1"/>
    </source>
</evidence>
<comment type="caution">
    <text evidence="1">The sequence shown here is derived from an EMBL/GenBank/DDBJ whole genome shotgun (WGS) entry which is preliminary data.</text>
</comment>
<proteinExistence type="predicted"/>
<organism evidence="1 2">
    <name type="scientific">Coemansia aciculifera</name>
    <dbReference type="NCBI Taxonomy" id="417176"/>
    <lineage>
        <taxon>Eukaryota</taxon>
        <taxon>Fungi</taxon>
        <taxon>Fungi incertae sedis</taxon>
        <taxon>Zoopagomycota</taxon>
        <taxon>Kickxellomycotina</taxon>
        <taxon>Kickxellomycetes</taxon>
        <taxon>Kickxellales</taxon>
        <taxon>Kickxellaceae</taxon>
        <taxon>Coemansia</taxon>
    </lineage>
</organism>
<feature type="non-terminal residue" evidence="1">
    <location>
        <position position="356"/>
    </location>
</feature>
<protein>
    <submittedName>
        <fullName evidence="1">Uncharacterized protein</fullName>
    </submittedName>
</protein>
<name>A0ACC1LW83_9FUNG</name>
<reference evidence="1" key="1">
    <citation type="submission" date="2022-07" db="EMBL/GenBank/DDBJ databases">
        <title>Phylogenomic reconstructions and comparative analyses of Kickxellomycotina fungi.</title>
        <authorList>
            <person name="Reynolds N.K."/>
            <person name="Stajich J.E."/>
            <person name="Barry K."/>
            <person name="Grigoriev I.V."/>
            <person name="Crous P."/>
            <person name="Smith M.E."/>
        </authorList>
    </citation>
    <scope>NUCLEOTIDE SEQUENCE</scope>
    <source>
        <strain evidence="1">CBS 190363</strain>
    </source>
</reference>
<evidence type="ECO:0000313" key="2">
    <source>
        <dbReference type="Proteomes" id="UP001139981"/>
    </source>
</evidence>